<gene>
    <name evidence="2" type="ORF">EYF80_035140</name>
</gene>
<evidence type="ECO:0000313" key="3">
    <source>
        <dbReference type="Proteomes" id="UP000314294"/>
    </source>
</evidence>
<accession>A0A4Z2GMW3</accession>
<organism evidence="2 3">
    <name type="scientific">Liparis tanakae</name>
    <name type="common">Tanaka's snailfish</name>
    <dbReference type="NCBI Taxonomy" id="230148"/>
    <lineage>
        <taxon>Eukaryota</taxon>
        <taxon>Metazoa</taxon>
        <taxon>Chordata</taxon>
        <taxon>Craniata</taxon>
        <taxon>Vertebrata</taxon>
        <taxon>Euteleostomi</taxon>
        <taxon>Actinopterygii</taxon>
        <taxon>Neopterygii</taxon>
        <taxon>Teleostei</taxon>
        <taxon>Neoteleostei</taxon>
        <taxon>Acanthomorphata</taxon>
        <taxon>Eupercaria</taxon>
        <taxon>Perciformes</taxon>
        <taxon>Cottioidei</taxon>
        <taxon>Cottales</taxon>
        <taxon>Liparidae</taxon>
        <taxon>Liparis</taxon>
    </lineage>
</organism>
<keyword evidence="3" id="KW-1185">Reference proteome</keyword>
<proteinExistence type="predicted"/>
<comment type="caution">
    <text evidence="2">The sequence shown here is derived from an EMBL/GenBank/DDBJ whole genome shotgun (WGS) entry which is preliminary data.</text>
</comment>
<feature type="region of interest" description="Disordered" evidence="1">
    <location>
        <begin position="30"/>
        <end position="103"/>
    </location>
</feature>
<sequence length="103" mass="11634">MRYGHTGRQETLDTGNTQVFHLKWDDTQPWLHHGSALTPPDGSKSLRLRRFARTEGDRRSGGGRITPRTQNHASDSESRLGLRITPRTQNHASDSVEDDKEVS</sequence>
<name>A0A4Z2GMW3_9TELE</name>
<protein>
    <submittedName>
        <fullName evidence="2">Uncharacterized protein</fullName>
    </submittedName>
</protein>
<dbReference type="EMBL" id="SRLO01000478">
    <property type="protein sequence ID" value="TNN54659.1"/>
    <property type="molecule type" value="Genomic_DNA"/>
</dbReference>
<reference evidence="2 3" key="1">
    <citation type="submission" date="2019-03" db="EMBL/GenBank/DDBJ databases">
        <title>First draft genome of Liparis tanakae, snailfish: a comprehensive survey of snailfish specific genes.</title>
        <authorList>
            <person name="Kim W."/>
            <person name="Song I."/>
            <person name="Jeong J.-H."/>
            <person name="Kim D."/>
            <person name="Kim S."/>
            <person name="Ryu S."/>
            <person name="Song J.Y."/>
            <person name="Lee S.K."/>
        </authorList>
    </citation>
    <scope>NUCLEOTIDE SEQUENCE [LARGE SCALE GENOMIC DNA]</scope>
    <source>
        <tissue evidence="2">Muscle</tissue>
    </source>
</reference>
<evidence type="ECO:0000313" key="2">
    <source>
        <dbReference type="EMBL" id="TNN54659.1"/>
    </source>
</evidence>
<dbReference type="AlphaFoldDB" id="A0A4Z2GMW3"/>
<evidence type="ECO:0000256" key="1">
    <source>
        <dbReference type="SAM" id="MobiDB-lite"/>
    </source>
</evidence>
<dbReference type="Proteomes" id="UP000314294">
    <property type="component" value="Unassembled WGS sequence"/>
</dbReference>